<keyword evidence="2 7" id="KW-0808">Transferase</keyword>
<sequence>MSKVLIFGALDSLKKYLLKDLYINLSRKNAALMSQRFSKLMDYTVYGGKCMRSEMLISAFTGLGKRYTEIEYKCALYVAACFEILQSYLIILDDIVDHGQQRRGKPCWHTLSGVGLNAINDAELLSISLDKALQFSLKQHPLASSIRDYFIKLKLNTTIGQILDNSTTGLNDCTWERYADIVKHKTSYYTVCGPAQIALLLADERRYWTETESVCLKLGYLFQAQDDFLDCFGNHNTTGKLGSDLKEGKCTWVTCKVAEMLNSSSNSSFVDYNKFFRENFGKTSDAVVDELLNIIRLLNVDKSFLKFEKKMTAKLIDQIDKFPNLGFRNALRSFLAASLNRTKLFTEKTEV</sequence>
<dbReference type="InterPro" id="IPR000092">
    <property type="entry name" value="Polyprenyl_synt"/>
</dbReference>
<evidence type="ECO:0000256" key="6">
    <source>
        <dbReference type="ARBA" id="ARBA00034546"/>
    </source>
</evidence>
<dbReference type="GO" id="GO:0045337">
    <property type="term" value="P:farnesyl diphosphate biosynthetic process"/>
    <property type="evidence" value="ECO:0007669"/>
    <property type="project" value="TreeGrafter"/>
</dbReference>
<comment type="similarity">
    <text evidence="7">Belongs to the FPP/GGPP synthase family.</text>
</comment>
<dbReference type="PANTHER" id="PTHR11525">
    <property type="entry name" value="FARNESYL-PYROPHOSPHATE SYNTHETASE"/>
    <property type="match status" value="1"/>
</dbReference>
<dbReference type="STRING" id="451379.A0A0N5AK48"/>
<dbReference type="PROSITE" id="PS00723">
    <property type="entry name" value="POLYPRENYL_SYNTHASE_1"/>
    <property type="match status" value="1"/>
</dbReference>
<evidence type="ECO:0000313" key="8">
    <source>
        <dbReference type="Proteomes" id="UP000046393"/>
    </source>
</evidence>
<dbReference type="InterPro" id="IPR039702">
    <property type="entry name" value="FPS1-like"/>
</dbReference>
<comment type="cofactor">
    <cofactor evidence="1">
        <name>Mg(2+)</name>
        <dbReference type="ChEBI" id="CHEBI:18420"/>
    </cofactor>
</comment>
<accession>A0A0N5AK48</accession>
<dbReference type="PANTHER" id="PTHR11525:SF0">
    <property type="entry name" value="FARNESYL PYROPHOSPHATE SYNTHASE"/>
    <property type="match status" value="1"/>
</dbReference>
<dbReference type="GO" id="GO:0046872">
    <property type="term" value="F:metal ion binding"/>
    <property type="evidence" value="ECO:0007669"/>
    <property type="project" value="UniProtKB-KW"/>
</dbReference>
<dbReference type="SUPFAM" id="SSF48576">
    <property type="entry name" value="Terpenoid synthases"/>
    <property type="match status" value="1"/>
</dbReference>
<dbReference type="GO" id="GO:0005737">
    <property type="term" value="C:cytoplasm"/>
    <property type="evidence" value="ECO:0007669"/>
    <property type="project" value="TreeGrafter"/>
</dbReference>
<evidence type="ECO:0000256" key="3">
    <source>
        <dbReference type="ARBA" id="ARBA00022723"/>
    </source>
</evidence>
<dbReference type="GO" id="GO:0004161">
    <property type="term" value="F:dimethylallyltranstransferase activity"/>
    <property type="evidence" value="ECO:0007669"/>
    <property type="project" value="TreeGrafter"/>
</dbReference>
<evidence type="ECO:0000256" key="5">
    <source>
        <dbReference type="ARBA" id="ARBA00033740"/>
    </source>
</evidence>
<protein>
    <recommendedName>
        <fullName evidence="6">Farnesyl pyrophosphate synthase</fullName>
    </recommendedName>
</protein>
<dbReference type="SFLD" id="SFLDS00005">
    <property type="entry name" value="Isoprenoid_Synthase_Type_I"/>
    <property type="match status" value="1"/>
</dbReference>
<dbReference type="Proteomes" id="UP000046393">
    <property type="component" value="Unplaced"/>
</dbReference>
<keyword evidence="4" id="KW-0460">Magnesium</keyword>
<proteinExistence type="inferred from homology"/>
<dbReference type="Gene3D" id="1.10.600.10">
    <property type="entry name" value="Farnesyl Diphosphate Synthase"/>
    <property type="match status" value="1"/>
</dbReference>
<evidence type="ECO:0000256" key="7">
    <source>
        <dbReference type="RuleBase" id="RU004466"/>
    </source>
</evidence>
<name>A0A0N5AK48_9BILA</name>
<organism evidence="8 9">
    <name type="scientific">Syphacia muris</name>
    <dbReference type="NCBI Taxonomy" id="451379"/>
    <lineage>
        <taxon>Eukaryota</taxon>
        <taxon>Metazoa</taxon>
        <taxon>Ecdysozoa</taxon>
        <taxon>Nematoda</taxon>
        <taxon>Chromadorea</taxon>
        <taxon>Rhabditida</taxon>
        <taxon>Spirurina</taxon>
        <taxon>Oxyuridomorpha</taxon>
        <taxon>Oxyuroidea</taxon>
        <taxon>Oxyuridae</taxon>
        <taxon>Syphacia</taxon>
    </lineage>
</organism>
<dbReference type="GO" id="GO:0004337">
    <property type="term" value="F:(2E,6E)-farnesyl diphosphate synthase activity"/>
    <property type="evidence" value="ECO:0007669"/>
    <property type="project" value="TreeGrafter"/>
</dbReference>
<reference evidence="9" key="1">
    <citation type="submission" date="2017-02" db="UniProtKB">
        <authorList>
            <consortium name="WormBaseParasite"/>
        </authorList>
    </citation>
    <scope>IDENTIFICATION</scope>
</reference>
<dbReference type="InterPro" id="IPR033749">
    <property type="entry name" value="Polyprenyl_synt_CS"/>
</dbReference>
<dbReference type="Pfam" id="PF00348">
    <property type="entry name" value="polyprenyl_synt"/>
    <property type="match status" value="1"/>
</dbReference>
<dbReference type="InterPro" id="IPR008949">
    <property type="entry name" value="Isoprenoid_synthase_dom_sf"/>
</dbReference>
<dbReference type="WBParaSite" id="SMUV_0000485701-mRNA-1">
    <property type="protein sequence ID" value="SMUV_0000485701-mRNA-1"/>
    <property type="gene ID" value="SMUV_0000485701"/>
</dbReference>
<keyword evidence="8" id="KW-1185">Reference proteome</keyword>
<evidence type="ECO:0000313" key="9">
    <source>
        <dbReference type="WBParaSite" id="SMUV_0000485701-mRNA-1"/>
    </source>
</evidence>
<evidence type="ECO:0000256" key="4">
    <source>
        <dbReference type="ARBA" id="ARBA00022842"/>
    </source>
</evidence>
<keyword evidence="3" id="KW-0479">Metal-binding</keyword>
<evidence type="ECO:0000256" key="1">
    <source>
        <dbReference type="ARBA" id="ARBA00001946"/>
    </source>
</evidence>
<dbReference type="GO" id="GO:0042811">
    <property type="term" value="P:pheromone biosynthetic process"/>
    <property type="evidence" value="ECO:0007669"/>
    <property type="project" value="UniProtKB-ARBA"/>
</dbReference>
<comment type="pathway">
    <text evidence="5">Pheromone biosynthesis.</text>
</comment>
<evidence type="ECO:0000256" key="2">
    <source>
        <dbReference type="ARBA" id="ARBA00022679"/>
    </source>
</evidence>
<dbReference type="AlphaFoldDB" id="A0A0N5AK48"/>